<dbReference type="InterPro" id="IPR035093">
    <property type="entry name" value="RelE/ParE_toxin_dom_sf"/>
</dbReference>
<dbReference type="SUPFAM" id="SSF143011">
    <property type="entry name" value="RelE-like"/>
    <property type="match status" value="1"/>
</dbReference>
<protein>
    <recommendedName>
        <fullName evidence="3">Cytotoxic translational repressor of toxin-antitoxin stability system</fullName>
    </recommendedName>
</protein>
<dbReference type="RefSeq" id="WP_015470988.1">
    <property type="nucleotide sequence ID" value="NC_020813.1"/>
</dbReference>
<dbReference type="KEGG" id="bex:A11Q_2282"/>
<dbReference type="STRING" id="1184267.A11Q_2282"/>
<dbReference type="AlphaFoldDB" id="M4VBD0"/>
<dbReference type="EMBL" id="CP003537">
    <property type="protein sequence ID" value="AGH96498.1"/>
    <property type="molecule type" value="Genomic_DNA"/>
</dbReference>
<dbReference type="Gene3D" id="3.30.2310.20">
    <property type="entry name" value="RelE-like"/>
    <property type="match status" value="1"/>
</dbReference>
<evidence type="ECO:0000313" key="2">
    <source>
        <dbReference type="Proteomes" id="UP000012040"/>
    </source>
</evidence>
<evidence type="ECO:0008006" key="3">
    <source>
        <dbReference type="Google" id="ProtNLM"/>
    </source>
</evidence>
<proteinExistence type="predicted"/>
<dbReference type="HOGENOM" id="CLU_171169_0_0_7"/>
<sequence length="89" mass="10381">MTWVVYLPKRLVKEISKLPQEIQHHLESLIDDLEVAGPTRGDWPNYSKLSNGHHHCHLSYSHVAVWFVTDKKIKLIEVTYVGSRKDTPY</sequence>
<dbReference type="Proteomes" id="UP000012040">
    <property type="component" value="Chromosome"/>
</dbReference>
<gene>
    <name evidence="1" type="ORF">A11Q_2282</name>
</gene>
<accession>M4VBD0</accession>
<name>M4VBD0_9BACT</name>
<dbReference type="OrthoDB" id="5397147at2"/>
<evidence type="ECO:0000313" key="1">
    <source>
        <dbReference type="EMBL" id="AGH96498.1"/>
    </source>
</evidence>
<keyword evidence="2" id="KW-1185">Reference proteome</keyword>
<organism evidence="1 2">
    <name type="scientific">Pseudobdellovibrio exovorus JSS</name>
    <dbReference type="NCBI Taxonomy" id="1184267"/>
    <lineage>
        <taxon>Bacteria</taxon>
        <taxon>Pseudomonadati</taxon>
        <taxon>Bdellovibrionota</taxon>
        <taxon>Bdellovibrionia</taxon>
        <taxon>Bdellovibrionales</taxon>
        <taxon>Pseudobdellovibrionaceae</taxon>
        <taxon>Pseudobdellovibrio</taxon>
    </lineage>
</organism>
<dbReference type="eggNOG" id="ENOG50336AV">
    <property type="taxonomic scope" value="Bacteria"/>
</dbReference>
<reference evidence="1 2" key="1">
    <citation type="journal article" date="2013" name="ISME J.">
        <title>By their genes ye shall know them: genomic signatures of predatory bacteria.</title>
        <authorList>
            <person name="Pasternak Z."/>
            <person name="Pietrokovski S."/>
            <person name="Rotem O."/>
            <person name="Gophna U."/>
            <person name="Lurie-Weinberger M.N."/>
            <person name="Jurkevitch E."/>
        </authorList>
    </citation>
    <scope>NUCLEOTIDE SEQUENCE [LARGE SCALE GENOMIC DNA]</scope>
    <source>
        <strain evidence="1 2">JSS</strain>
    </source>
</reference>